<proteinExistence type="predicted"/>
<dbReference type="EMBL" id="VJWV01000004">
    <property type="protein sequence ID" value="TRW73696.1"/>
    <property type="molecule type" value="Genomic_DNA"/>
</dbReference>
<dbReference type="AlphaFoldDB" id="A0A3N6KWI6"/>
<evidence type="ECO:0000313" key="4">
    <source>
        <dbReference type="Proteomes" id="UP000317167"/>
    </source>
</evidence>
<comment type="caution">
    <text evidence="2">The sequence shown here is derived from an EMBL/GenBank/DDBJ whole genome shotgun (WGS) entry which is preliminary data.</text>
</comment>
<organism evidence="2 4">
    <name type="scientific">Lactococcus lactis</name>
    <dbReference type="NCBI Taxonomy" id="1358"/>
    <lineage>
        <taxon>Bacteria</taxon>
        <taxon>Bacillati</taxon>
        <taxon>Bacillota</taxon>
        <taxon>Bacilli</taxon>
        <taxon>Lactobacillales</taxon>
        <taxon>Streptococcaceae</taxon>
        <taxon>Lactococcus</taxon>
    </lineage>
</organism>
<dbReference type="EMBL" id="NCWV01000050">
    <property type="protein sequence ID" value="PAK87671.1"/>
    <property type="molecule type" value="Genomic_DNA"/>
</dbReference>
<evidence type="ECO:0000313" key="2">
    <source>
        <dbReference type="EMBL" id="TRW73696.1"/>
    </source>
</evidence>
<dbReference type="Proteomes" id="UP000317167">
    <property type="component" value="Unassembled WGS sequence"/>
</dbReference>
<protein>
    <submittedName>
        <fullName evidence="2">Uncharacterized protein</fullName>
    </submittedName>
</protein>
<reference evidence="1 3" key="1">
    <citation type="submission" date="2017-04" db="EMBL/GenBank/DDBJ databases">
        <title>Kefir bacterial isolates.</title>
        <authorList>
            <person name="Kim Y."/>
            <person name="Blasche S."/>
            <person name="Patil K.R."/>
        </authorList>
    </citation>
    <scope>NUCLEOTIDE SEQUENCE [LARGE SCALE GENOMIC DNA]</scope>
    <source>
        <strain evidence="1 3">OG2</strain>
    </source>
</reference>
<dbReference type="RefSeq" id="WP_010905705.1">
    <property type="nucleotide sequence ID" value="NZ_CP033607.1"/>
</dbReference>
<gene>
    <name evidence="1" type="ORF">B8W88_13465</name>
    <name evidence="2" type="ORF">FNJ53_06205</name>
</gene>
<reference evidence="2 4" key="2">
    <citation type="submission" date="2019-07" db="EMBL/GenBank/DDBJ databases">
        <title>Draft genome of 7 Lactococcus lactis strains isolated from an artisanal cheese production.</title>
        <authorList>
            <person name="Biolcati F."/>
            <person name="Bottero M.T."/>
            <person name="Dalmasso A."/>
            <person name="Mcauliffe O."/>
        </authorList>
    </citation>
    <scope>NUCLEOTIDE SEQUENCE [LARGE SCALE GENOMIC DNA]</scope>
    <source>
        <strain evidence="2 4">MRS45.2</strain>
    </source>
</reference>
<accession>A0A3N6KWI6</accession>
<sequence length="60" mass="6799">MIKELHIIFHPENEYPYSIAGWNEDGTDFTGSAAELGLATLQCATAIFEGLYQDYKETKR</sequence>
<name>A0A3N6KWI6_9LACT</name>
<dbReference type="Proteomes" id="UP000215635">
    <property type="component" value="Unassembled WGS sequence"/>
</dbReference>
<evidence type="ECO:0000313" key="3">
    <source>
        <dbReference type="Proteomes" id="UP000215635"/>
    </source>
</evidence>
<evidence type="ECO:0000313" key="1">
    <source>
        <dbReference type="EMBL" id="PAK87671.1"/>
    </source>
</evidence>